<feature type="domain" description="Phosphoribosyltransferase" evidence="1">
    <location>
        <begin position="6"/>
        <end position="190"/>
    </location>
</feature>
<reference evidence="2 3" key="1">
    <citation type="journal article" date="2019" name="Int. J. Syst. Evol. Microbiol.">
        <title>The Global Catalogue of Microorganisms (GCM) 10K type strain sequencing project: providing services to taxonomists for standard genome sequencing and annotation.</title>
        <authorList>
            <consortium name="The Broad Institute Genomics Platform"/>
            <consortium name="The Broad Institute Genome Sequencing Center for Infectious Disease"/>
            <person name="Wu L."/>
            <person name="Ma J."/>
        </authorList>
    </citation>
    <scope>NUCLEOTIDE SEQUENCE [LARGE SCALE GENOMIC DNA]</scope>
    <source>
        <strain evidence="2 3">JCM 11813</strain>
    </source>
</reference>
<evidence type="ECO:0000259" key="1">
    <source>
        <dbReference type="Pfam" id="PF00156"/>
    </source>
</evidence>
<name>A0ABN1UU91_9ACTN</name>
<dbReference type="InterPro" id="IPR029057">
    <property type="entry name" value="PRTase-like"/>
</dbReference>
<dbReference type="RefSeq" id="WP_343911420.1">
    <property type="nucleotide sequence ID" value="NZ_BAAAJE010000041.1"/>
</dbReference>
<proteinExistence type="predicted"/>
<dbReference type="Proteomes" id="UP001499979">
    <property type="component" value="Unassembled WGS sequence"/>
</dbReference>
<organism evidence="2 3">
    <name type="scientific">Nocardioides aquiterrae</name>
    <dbReference type="NCBI Taxonomy" id="203799"/>
    <lineage>
        <taxon>Bacteria</taxon>
        <taxon>Bacillati</taxon>
        <taxon>Actinomycetota</taxon>
        <taxon>Actinomycetes</taxon>
        <taxon>Propionibacteriales</taxon>
        <taxon>Nocardioidaceae</taxon>
        <taxon>Nocardioides</taxon>
    </lineage>
</organism>
<keyword evidence="3" id="KW-1185">Reference proteome</keyword>
<dbReference type="InterPro" id="IPR000836">
    <property type="entry name" value="PRTase_dom"/>
</dbReference>
<dbReference type="EMBL" id="BAAAJE010000041">
    <property type="protein sequence ID" value="GAA1166815.1"/>
    <property type="molecule type" value="Genomic_DNA"/>
</dbReference>
<sequence length="209" mass="21672">MFGDRADAGRRLAAHLREYRGAKAVVLGLPRGGVPVAAEVARALELPLDVIVVRKLGVPAHPELAMGALGEGGVEVVDWDLVRRARVGPEELGRVEERERAVVAARVAELRGGRPPLDLVGRVAIVVDDGIATGSTAAAACGVARALGAARVVVATPVAPPGLTAAGLDADELVCVETPWDFQAVGASYDDFTPTTEHEVVELLTAART</sequence>
<gene>
    <name evidence="2" type="ORF">GCM10009606_49910</name>
</gene>
<protein>
    <recommendedName>
        <fullName evidence="1">Phosphoribosyltransferase domain-containing protein</fullName>
    </recommendedName>
</protein>
<dbReference type="SUPFAM" id="SSF53271">
    <property type="entry name" value="PRTase-like"/>
    <property type="match status" value="1"/>
</dbReference>
<dbReference type="Gene3D" id="3.40.50.2020">
    <property type="match status" value="1"/>
</dbReference>
<evidence type="ECO:0000313" key="2">
    <source>
        <dbReference type="EMBL" id="GAA1166815.1"/>
    </source>
</evidence>
<dbReference type="CDD" id="cd06223">
    <property type="entry name" value="PRTases_typeI"/>
    <property type="match status" value="1"/>
</dbReference>
<accession>A0ABN1UU91</accession>
<dbReference type="Gene3D" id="3.30.1310.20">
    <property type="entry name" value="PRTase-like"/>
    <property type="match status" value="1"/>
</dbReference>
<evidence type="ECO:0000313" key="3">
    <source>
        <dbReference type="Proteomes" id="UP001499979"/>
    </source>
</evidence>
<comment type="caution">
    <text evidence="2">The sequence shown here is derived from an EMBL/GenBank/DDBJ whole genome shotgun (WGS) entry which is preliminary data.</text>
</comment>
<dbReference type="Pfam" id="PF00156">
    <property type="entry name" value="Pribosyltran"/>
    <property type="match status" value="1"/>
</dbReference>